<dbReference type="InterPro" id="IPR053219">
    <property type="entry name" value="GPCR_Dmsr-1"/>
</dbReference>
<proteinExistence type="predicted"/>
<dbReference type="EMBL" id="JARBDR010000921">
    <property type="protein sequence ID" value="KAJ8299242.1"/>
    <property type="molecule type" value="Genomic_DNA"/>
</dbReference>
<keyword evidence="2" id="KW-1185">Reference proteome</keyword>
<dbReference type="PANTHER" id="PTHR46273:SF4">
    <property type="entry name" value="AT19640P"/>
    <property type="match status" value="1"/>
</dbReference>
<name>A0ABQ9E1U6_TEGGR</name>
<reference evidence="1 2" key="1">
    <citation type="submission" date="2022-12" db="EMBL/GenBank/DDBJ databases">
        <title>Chromosome-level genome of Tegillarca granosa.</title>
        <authorList>
            <person name="Kim J."/>
        </authorList>
    </citation>
    <scope>NUCLEOTIDE SEQUENCE [LARGE SCALE GENOMIC DNA]</scope>
    <source>
        <strain evidence="1">Teg-2019</strain>
        <tissue evidence="1">Adductor muscle</tissue>
    </source>
</reference>
<evidence type="ECO:0000313" key="1">
    <source>
        <dbReference type="EMBL" id="KAJ8299242.1"/>
    </source>
</evidence>
<organism evidence="1 2">
    <name type="scientific">Tegillarca granosa</name>
    <name type="common">Malaysian cockle</name>
    <name type="synonym">Anadara granosa</name>
    <dbReference type="NCBI Taxonomy" id="220873"/>
    <lineage>
        <taxon>Eukaryota</taxon>
        <taxon>Metazoa</taxon>
        <taxon>Spiralia</taxon>
        <taxon>Lophotrochozoa</taxon>
        <taxon>Mollusca</taxon>
        <taxon>Bivalvia</taxon>
        <taxon>Autobranchia</taxon>
        <taxon>Pteriomorphia</taxon>
        <taxon>Arcoida</taxon>
        <taxon>Arcoidea</taxon>
        <taxon>Arcidae</taxon>
        <taxon>Tegillarca</taxon>
    </lineage>
</organism>
<dbReference type="Proteomes" id="UP001217089">
    <property type="component" value="Unassembled WGS sequence"/>
</dbReference>
<protein>
    <submittedName>
        <fullName evidence="1">Uncharacterized protein</fullName>
    </submittedName>
</protein>
<gene>
    <name evidence="1" type="ORF">KUTeg_023302</name>
</gene>
<dbReference type="PANTHER" id="PTHR46273">
    <property type="entry name" value="MYOSUPPRESSIN RECEPTOR 1, ISOFORM B-RELATED"/>
    <property type="match status" value="1"/>
</dbReference>
<comment type="caution">
    <text evidence="1">The sequence shown here is derived from an EMBL/GenBank/DDBJ whole genome shotgun (WGS) entry which is preliminary data.</text>
</comment>
<accession>A0ABQ9E1U6</accession>
<dbReference type="Gene3D" id="1.20.1070.10">
    <property type="entry name" value="Rhodopsin 7-helix transmembrane proteins"/>
    <property type="match status" value="1"/>
</dbReference>
<sequence>MTTKMLLTVVILFILTEVPHGILLFLSGDFIDIITLLNDGLNFAIYCTMSSKFRKTFKKLFCV</sequence>
<dbReference type="SUPFAM" id="SSF81321">
    <property type="entry name" value="Family A G protein-coupled receptor-like"/>
    <property type="match status" value="1"/>
</dbReference>
<evidence type="ECO:0000313" key="2">
    <source>
        <dbReference type="Proteomes" id="UP001217089"/>
    </source>
</evidence>